<feature type="region of interest" description="Disordered" evidence="8">
    <location>
        <begin position="514"/>
        <end position="581"/>
    </location>
</feature>
<reference evidence="9 10" key="1">
    <citation type="submission" date="2020-02" db="EMBL/GenBank/DDBJ databases">
        <authorList>
            <person name="Ferguson B K."/>
        </authorList>
    </citation>
    <scope>NUCLEOTIDE SEQUENCE [LARGE SCALE GENOMIC DNA]</scope>
</reference>
<keyword evidence="6" id="KW-1015">Disulfide bond</keyword>
<sequence>MVNEFIINLCRARARESLQPRMDIGMRRMYRLGQMLRKRYADFLGDDPETGEFYARSTESERTRLSLQLVLAGLIPPRQKTRWHDELDWVPMPVHYDDHSNDILLTVVQEANYRKLLREVFESADFRKQFDKYKDFYARYTEATRMTCQRPLSPILITSNLKCAQALGLPRPDWCSDEDFATLEEIMGKYYDSMVTTDTMKKLSTGPFLEEALRNIRQPEDGRVKMYLYSAHEFNLGCFLRAHGPTNGPLLPEFGSCIAIEKLRGKDDRVYIRVSSYISMIERKERLRLYHTLLGRWQSRRARTDVPPEIRRLRSNGASTGGLFRNDTRHSTGRRIQETHAEILSKAVGERYQQLDRFRYTDSRSGSADARDVDVNKIFVRSDNGLSPIPKQVDRYWKKRRVTEDDSDDDDNDQKKEAATDLYTSSMAVLLMKSSEESNNRRLREVKQCWRLRCESFDSDDTDVATDQPEELRDLDMGDEDEADLLDATLASEFLAEINNDHDYDKARLMLASTDSQESQQMEAMELQSDDSSTASSVFESSEGRGGSRGGGSLYSTDEEDHCDSKMDISPEPNSPRTYVSSFEIIMPDYPMDHQEAHRRPTENT</sequence>
<dbReference type="EMBL" id="CADCXV010001560">
    <property type="protein sequence ID" value="CAB0045337.1"/>
    <property type="molecule type" value="Genomic_DNA"/>
</dbReference>
<comment type="similarity">
    <text evidence="2">Belongs to the histidine acid phosphatase family.</text>
</comment>
<dbReference type="Gene3D" id="3.40.50.1240">
    <property type="entry name" value="Phosphoglycerate mutase-like"/>
    <property type="match status" value="1"/>
</dbReference>
<dbReference type="PANTHER" id="PTHR11567:SF211">
    <property type="entry name" value="PROSTATIC ACID PHOSPHATASE"/>
    <property type="match status" value="1"/>
</dbReference>
<evidence type="ECO:0000256" key="2">
    <source>
        <dbReference type="ARBA" id="ARBA00005375"/>
    </source>
</evidence>
<keyword evidence="4" id="KW-0732">Signal</keyword>
<evidence type="ECO:0000256" key="1">
    <source>
        <dbReference type="ARBA" id="ARBA00000032"/>
    </source>
</evidence>
<gene>
    <name evidence="9" type="ORF">TBRA_LOCUS16865</name>
</gene>
<dbReference type="CDD" id="cd07061">
    <property type="entry name" value="HP_HAP_like"/>
    <property type="match status" value="1"/>
</dbReference>
<dbReference type="InterPro" id="IPR000560">
    <property type="entry name" value="His_Pase_clade-2"/>
</dbReference>
<organism evidence="9 10">
    <name type="scientific">Trichogramma brassicae</name>
    <dbReference type="NCBI Taxonomy" id="86971"/>
    <lineage>
        <taxon>Eukaryota</taxon>
        <taxon>Metazoa</taxon>
        <taxon>Ecdysozoa</taxon>
        <taxon>Arthropoda</taxon>
        <taxon>Hexapoda</taxon>
        <taxon>Insecta</taxon>
        <taxon>Pterygota</taxon>
        <taxon>Neoptera</taxon>
        <taxon>Endopterygota</taxon>
        <taxon>Hymenoptera</taxon>
        <taxon>Apocrita</taxon>
        <taxon>Proctotrupomorpha</taxon>
        <taxon>Chalcidoidea</taxon>
        <taxon>Trichogrammatidae</taxon>
        <taxon>Trichogramma</taxon>
    </lineage>
</organism>
<dbReference type="Proteomes" id="UP000479190">
    <property type="component" value="Unassembled WGS sequence"/>
</dbReference>
<evidence type="ECO:0000256" key="5">
    <source>
        <dbReference type="ARBA" id="ARBA00022801"/>
    </source>
</evidence>
<comment type="catalytic activity">
    <reaction evidence="1">
        <text>a phosphate monoester + H2O = an alcohol + phosphate</text>
        <dbReference type="Rhea" id="RHEA:15017"/>
        <dbReference type="ChEBI" id="CHEBI:15377"/>
        <dbReference type="ChEBI" id="CHEBI:30879"/>
        <dbReference type="ChEBI" id="CHEBI:43474"/>
        <dbReference type="ChEBI" id="CHEBI:67140"/>
        <dbReference type="EC" id="3.1.3.2"/>
    </reaction>
</comment>
<dbReference type="EC" id="3.1.3.2" evidence="3"/>
<evidence type="ECO:0000256" key="4">
    <source>
        <dbReference type="ARBA" id="ARBA00022729"/>
    </source>
</evidence>
<dbReference type="PANTHER" id="PTHR11567">
    <property type="entry name" value="ACID PHOSPHATASE-RELATED"/>
    <property type="match status" value="1"/>
</dbReference>
<keyword evidence="10" id="KW-1185">Reference proteome</keyword>
<evidence type="ECO:0000256" key="7">
    <source>
        <dbReference type="ARBA" id="ARBA00023180"/>
    </source>
</evidence>
<keyword evidence="7" id="KW-0325">Glycoprotein</keyword>
<dbReference type="Pfam" id="PF00328">
    <property type="entry name" value="His_Phos_2"/>
    <property type="match status" value="1"/>
</dbReference>
<evidence type="ECO:0000313" key="9">
    <source>
        <dbReference type="EMBL" id="CAB0045337.1"/>
    </source>
</evidence>
<dbReference type="GO" id="GO:0003993">
    <property type="term" value="F:acid phosphatase activity"/>
    <property type="evidence" value="ECO:0007669"/>
    <property type="project" value="UniProtKB-EC"/>
</dbReference>
<evidence type="ECO:0000313" key="10">
    <source>
        <dbReference type="Proteomes" id="UP000479190"/>
    </source>
</evidence>
<feature type="compositionally biased region" description="Gly residues" evidence="8">
    <location>
        <begin position="544"/>
        <end position="553"/>
    </location>
</feature>
<evidence type="ECO:0000256" key="3">
    <source>
        <dbReference type="ARBA" id="ARBA00012646"/>
    </source>
</evidence>
<dbReference type="InterPro" id="IPR050645">
    <property type="entry name" value="Histidine_acid_phosphatase"/>
</dbReference>
<dbReference type="InterPro" id="IPR029033">
    <property type="entry name" value="His_PPase_superfam"/>
</dbReference>
<feature type="region of interest" description="Disordered" evidence="8">
    <location>
        <begin position="397"/>
        <end position="419"/>
    </location>
</feature>
<evidence type="ECO:0000256" key="8">
    <source>
        <dbReference type="SAM" id="MobiDB-lite"/>
    </source>
</evidence>
<dbReference type="OrthoDB" id="10257284at2759"/>
<dbReference type="SUPFAM" id="SSF53254">
    <property type="entry name" value="Phosphoglycerate mutase-like"/>
    <property type="match status" value="1"/>
</dbReference>
<protein>
    <recommendedName>
        <fullName evidence="3">acid phosphatase</fullName>
        <ecNumber evidence="3">3.1.3.2</ecNumber>
    </recommendedName>
</protein>
<name>A0A6H5J9I2_9HYME</name>
<dbReference type="AlphaFoldDB" id="A0A6H5J9I2"/>
<feature type="compositionally biased region" description="Low complexity" evidence="8">
    <location>
        <begin position="530"/>
        <end position="541"/>
    </location>
</feature>
<evidence type="ECO:0000256" key="6">
    <source>
        <dbReference type="ARBA" id="ARBA00023157"/>
    </source>
</evidence>
<proteinExistence type="inferred from homology"/>
<keyword evidence="5" id="KW-0378">Hydrolase</keyword>
<accession>A0A6H5J9I2</accession>